<name>M3XIH2_LATCH</name>
<dbReference type="InterPro" id="IPR043502">
    <property type="entry name" value="DNA/RNA_pol_sf"/>
</dbReference>
<sequence>MLDLVFSRGVISDCLVSPIAWSDHFLVHFNFGAAPPPLQTLKSYSFRPRHLLDANIFREMFSPSESLFSEGKGIEFLVDSYNSILSTNINLLAPLRTRQECSPRRPPWFNDDLRWMKISGRGLECKWRRSGLLEDRSIFRLWLKNYQKSIRKAKSTFFASLIDAEKYRPAALFRVVNQLLNPSGLHPIDTFGSQTVDSFCDYFSKKVDLIRADIASSFSNIGDDLLGRDSLNHAILWDVFSPVSVAQVERVLHGLKPTSCIFDPCPSWLFKECLGDWVPLFTLIINTSLEEGYFPGALKRASVCPLLKQASLDPGELGNYRPVSNLPFLGKVIEKVVAGFLREHLDQFNFYDRFQSGFRPRHSTETALVKVVSDLLTSVDKGLAAFLVQLDLSSAFDTIDHSILLYRLEHLLGISGSVLSWFCSFLEGRSQVVQLGSSLSAPA</sequence>
<dbReference type="SUPFAM" id="SSF56672">
    <property type="entry name" value="DNA/RNA polymerases"/>
    <property type="match status" value="1"/>
</dbReference>
<dbReference type="Bgee" id="ENSLACG00000022383">
    <property type="expression patterns" value="Expressed in pharyngeal gill and 6 other cell types or tissues"/>
</dbReference>
<reference evidence="2" key="3">
    <citation type="submission" date="2025-09" db="UniProtKB">
        <authorList>
            <consortium name="Ensembl"/>
        </authorList>
    </citation>
    <scope>IDENTIFICATION</scope>
</reference>
<dbReference type="Proteomes" id="UP000008672">
    <property type="component" value="Unassembled WGS sequence"/>
</dbReference>
<organism evidence="2 3">
    <name type="scientific">Latimeria chalumnae</name>
    <name type="common">Coelacanth</name>
    <dbReference type="NCBI Taxonomy" id="7897"/>
    <lineage>
        <taxon>Eukaryota</taxon>
        <taxon>Metazoa</taxon>
        <taxon>Chordata</taxon>
        <taxon>Craniata</taxon>
        <taxon>Vertebrata</taxon>
        <taxon>Euteleostomi</taxon>
        <taxon>Coelacanthiformes</taxon>
        <taxon>Coelacanthidae</taxon>
        <taxon>Latimeria</taxon>
    </lineage>
</organism>
<dbReference type="InterPro" id="IPR000477">
    <property type="entry name" value="RT_dom"/>
</dbReference>
<dbReference type="HOGENOM" id="CLU_619029_0_0_1"/>
<protein>
    <recommendedName>
        <fullName evidence="1">Reverse transcriptase domain-containing protein</fullName>
    </recommendedName>
</protein>
<proteinExistence type="predicted"/>
<dbReference type="AlphaFoldDB" id="M3XIH2"/>
<dbReference type="EMBL" id="AFYH01223759">
    <property type="status" value="NOT_ANNOTATED_CDS"/>
    <property type="molecule type" value="Genomic_DNA"/>
</dbReference>
<dbReference type="OMA" id="NDIMCAV"/>
<reference evidence="3" key="1">
    <citation type="submission" date="2011-08" db="EMBL/GenBank/DDBJ databases">
        <title>The draft genome of Latimeria chalumnae.</title>
        <authorList>
            <person name="Di Palma F."/>
            <person name="Alfoldi J."/>
            <person name="Johnson J."/>
            <person name="Berlin A."/>
            <person name="Gnerre S."/>
            <person name="Jaffe D."/>
            <person name="MacCallum I."/>
            <person name="Young S."/>
            <person name="Walker B.J."/>
            <person name="Lander E."/>
            <person name="Lindblad-Toh K."/>
        </authorList>
    </citation>
    <scope>NUCLEOTIDE SEQUENCE [LARGE SCALE GENOMIC DNA]</scope>
    <source>
        <strain evidence="3">Wild caught</strain>
    </source>
</reference>
<evidence type="ECO:0000259" key="1">
    <source>
        <dbReference type="Pfam" id="PF00078"/>
    </source>
</evidence>
<keyword evidence="3" id="KW-1185">Reference proteome</keyword>
<dbReference type="Pfam" id="PF00078">
    <property type="entry name" value="RVT_1"/>
    <property type="match status" value="1"/>
</dbReference>
<accession>M3XIH2</accession>
<evidence type="ECO:0000313" key="3">
    <source>
        <dbReference type="Proteomes" id="UP000008672"/>
    </source>
</evidence>
<feature type="domain" description="Reverse transcriptase" evidence="1">
    <location>
        <begin position="317"/>
        <end position="411"/>
    </location>
</feature>
<reference evidence="2" key="2">
    <citation type="submission" date="2025-08" db="UniProtKB">
        <authorList>
            <consortium name="Ensembl"/>
        </authorList>
    </citation>
    <scope>IDENTIFICATION</scope>
</reference>
<evidence type="ECO:0000313" key="2">
    <source>
        <dbReference type="Ensembl" id="ENSLACP00000022528.1"/>
    </source>
</evidence>
<dbReference type="PANTHER" id="PTHR33332">
    <property type="entry name" value="REVERSE TRANSCRIPTASE DOMAIN-CONTAINING PROTEIN"/>
    <property type="match status" value="1"/>
</dbReference>
<dbReference type="GeneTree" id="ENSGT01120000271879"/>
<dbReference type="InParanoid" id="M3XIH2"/>
<dbReference type="eggNOG" id="KOG1075">
    <property type="taxonomic scope" value="Eukaryota"/>
</dbReference>
<dbReference type="STRING" id="7897.ENSLACP00000022528"/>
<dbReference type="Ensembl" id="ENSLACT00000024937.1">
    <property type="protein sequence ID" value="ENSLACP00000022528.1"/>
    <property type="gene ID" value="ENSLACG00000022383.1"/>
</dbReference>